<proteinExistence type="predicted"/>
<name>A0ABS3DGM1_9BACT</name>
<feature type="transmembrane region" description="Helical" evidence="1">
    <location>
        <begin position="118"/>
        <end position="138"/>
    </location>
</feature>
<feature type="transmembrane region" description="Helical" evidence="1">
    <location>
        <begin position="6"/>
        <end position="25"/>
    </location>
</feature>
<keyword evidence="3" id="KW-1185">Reference proteome</keyword>
<dbReference type="EMBL" id="JAFIMU010000007">
    <property type="protein sequence ID" value="MBN8230497.1"/>
    <property type="molecule type" value="Genomic_DNA"/>
</dbReference>
<comment type="caution">
    <text evidence="2">The sequence shown here is derived from an EMBL/GenBank/DDBJ whole genome shotgun (WGS) entry which is preliminary data.</text>
</comment>
<keyword evidence="1" id="KW-1133">Transmembrane helix</keyword>
<protein>
    <recommendedName>
        <fullName evidence="4">DUF3592 domain-containing protein</fullName>
    </recommendedName>
</protein>
<dbReference type="RefSeq" id="WP_207054196.1">
    <property type="nucleotide sequence ID" value="NZ_JAFIMU010000007.1"/>
</dbReference>
<keyword evidence="1" id="KW-0472">Membrane</keyword>
<reference evidence="2 3" key="1">
    <citation type="submission" date="2021-02" db="EMBL/GenBank/DDBJ databases">
        <title>De Novo genome assembly of isolated myxobacteria.</title>
        <authorList>
            <person name="Stevens D.C."/>
        </authorList>
    </citation>
    <scope>NUCLEOTIDE SEQUENCE [LARGE SCALE GENOMIC DNA]</scope>
    <source>
        <strain evidence="2 3">ATCC 29039</strain>
    </source>
</reference>
<dbReference type="Proteomes" id="UP000664052">
    <property type="component" value="Unassembled WGS sequence"/>
</dbReference>
<organism evidence="2 3">
    <name type="scientific">Corallococcus macrosporus</name>
    <dbReference type="NCBI Taxonomy" id="35"/>
    <lineage>
        <taxon>Bacteria</taxon>
        <taxon>Pseudomonadati</taxon>
        <taxon>Myxococcota</taxon>
        <taxon>Myxococcia</taxon>
        <taxon>Myxococcales</taxon>
        <taxon>Cystobacterineae</taxon>
        <taxon>Myxococcaceae</taxon>
        <taxon>Corallococcus</taxon>
    </lineage>
</organism>
<keyword evidence="1" id="KW-0812">Transmembrane</keyword>
<evidence type="ECO:0000313" key="3">
    <source>
        <dbReference type="Proteomes" id="UP000664052"/>
    </source>
</evidence>
<evidence type="ECO:0008006" key="4">
    <source>
        <dbReference type="Google" id="ProtNLM"/>
    </source>
</evidence>
<sequence>MHALNLVLFTAFFVLAPLGVMGLLVRQHRLTLALRARGRVARGKVVRVRESWLKASVFVVEYVFRPPGGPELRGHYKVHKHRLPSQSVFEGIPVEVRYLQEAPHRHQCAESEVERHTVMAGVFGLVVLMVVAFARVFYVP</sequence>
<accession>A0ABS3DGM1</accession>
<evidence type="ECO:0000313" key="2">
    <source>
        <dbReference type="EMBL" id="MBN8230497.1"/>
    </source>
</evidence>
<gene>
    <name evidence="2" type="ORF">JYK02_23575</name>
</gene>
<evidence type="ECO:0000256" key="1">
    <source>
        <dbReference type="SAM" id="Phobius"/>
    </source>
</evidence>